<gene>
    <name evidence="3" type="ORF">ACFP0N_08295</name>
</gene>
<feature type="chain" id="PRO_5046439335" evidence="1">
    <location>
        <begin position="38"/>
        <end position="806"/>
    </location>
</feature>
<dbReference type="PROSITE" id="PS50231">
    <property type="entry name" value="RICIN_B_LECTIN"/>
    <property type="match status" value="1"/>
</dbReference>
<dbReference type="Pfam" id="PF00652">
    <property type="entry name" value="Ricin_B_lectin"/>
    <property type="match status" value="1"/>
</dbReference>
<evidence type="ECO:0000313" key="4">
    <source>
        <dbReference type="Proteomes" id="UP001596067"/>
    </source>
</evidence>
<dbReference type="EMBL" id="JBHSOD010000007">
    <property type="protein sequence ID" value="MFC5884973.1"/>
    <property type="molecule type" value="Genomic_DNA"/>
</dbReference>
<feature type="signal peptide" evidence="1">
    <location>
        <begin position="1"/>
        <end position="37"/>
    </location>
</feature>
<dbReference type="InterPro" id="IPR005084">
    <property type="entry name" value="CBM6"/>
</dbReference>
<dbReference type="Proteomes" id="UP001596067">
    <property type="component" value="Unassembled WGS sequence"/>
</dbReference>
<proteinExistence type="predicted"/>
<evidence type="ECO:0000313" key="3">
    <source>
        <dbReference type="EMBL" id="MFC5884973.1"/>
    </source>
</evidence>
<dbReference type="Gene3D" id="2.60.120.260">
    <property type="entry name" value="Galactose-binding domain-like"/>
    <property type="match status" value="1"/>
</dbReference>
<keyword evidence="4" id="KW-1185">Reference proteome</keyword>
<dbReference type="InterPro" id="IPR035992">
    <property type="entry name" value="Ricin_B-like_lectins"/>
</dbReference>
<name>A0ABW1ESF8_9ACTN</name>
<feature type="domain" description="CBM6" evidence="2">
    <location>
        <begin position="183"/>
        <end position="315"/>
    </location>
</feature>
<evidence type="ECO:0000256" key="1">
    <source>
        <dbReference type="SAM" id="SignalP"/>
    </source>
</evidence>
<dbReference type="InterPro" id="IPR008928">
    <property type="entry name" value="6-hairpin_glycosidase_sf"/>
</dbReference>
<sequence>MPHPVPRPALLRAHAHLGLVSVAASALTLLPAGAAHAGGDPVVPGSAYTIASGATGQCLGGRWAATADLTPVVQQPCQGLLGQRWRLTPNGRGGYTIADRSAPNSCLSVQGGSTASGAALVEYACNGSPNEQFTLETTANGATLVHPQNSALCLDLPYGAPTPNVQVQQYTCHGGANQQWLLTRADPLIFANPGFEQGTTGWTFTAHAGTAGNNAHRGAGLAYLDAGSGYRISQSTTAPQAGSYDIGAWIATGAAGGTLTVQVNAVTVGTVTVPAQNVYAQYTVPGVRVAAGDTVTVSVGSAPGGWVNVDDVTVAPSAPNNPRISSSNATVTALFDWARAKANSFAAQPGATGPLNADERTSGGSGQGTYAAGYWAGYPYRSAFYSRDFAHQVVGAHLLGLDAANKTMLRSFASSAAGAPDHMPYWAVNFDAKTPLSIDYHSPTSFVRELPAAFELAQKINEAYGWTGDTDYLDDPALSGFVAGTVGPYVTGHTGPIDNGGVPVAQATSGDIFQGVASYNENGATLAESGDAVASQYQAYLAAAALATAKGNADTAAGLQARAATLKTYFNTSWSVDPANPARVVRAYDVNGTAYSDWGKENSWFIPLKGIMDPGQRQNDYLAWIDAQASGAGAPENLEAATYLPDVFFAHNQGATGWKWMQYVHDRVGTLHSTGRFLNGDYPEIAFTLLGQTVQGLMGVQPDAAGHALSTTSRLPSDIGWLQLTSVPVGSGTVTLRHDGVTKSALTNTSGTGSLTWTARFAGTHSGITVDGAAQPTRTVTIDGVTYTYATVTVPAGRTSVVQVTG</sequence>
<reference evidence="4" key="1">
    <citation type="journal article" date="2019" name="Int. J. Syst. Evol. Microbiol.">
        <title>The Global Catalogue of Microorganisms (GCM) 10K type strain sequencing project: providing services to taxonomists for standard genome sequencing and annotation.</title>
        <authorList>
            <consortium name="The Broad Institute Genomics Platform"/>
            <consortium name="The Broad Institute Genome Sequencing Center for Infectious Disease"/>
            <person name="Wu L."/>
            <person name="Ma J."/>
        </authorList>
    </citation>
    <scope>NUCLEOTIDE SEQUENCE [LARGE SCALE GENOMIC DNA]</scope>
    <source>
        <strain evidence="4">CGMCC 4.1469</strain>
    </source>
</reference>
<dbReference type="InterPro" id="IPR008979">
    <property type="entry name" value="Galactose-bd-like_sf"/>
</dbReference>
<dbReference type="SUPFAM" id="SSF48208">
    <property type="entry name" value="Six-hairpin glycosidases"/>
    <property type="match status" value="1"/>
</dbReference>
<evidence type="ECO:0000259" key="2">
    <source>
        <dbReference type="PROSITE" id="PS51175"/>
    </source>
</evidence>
<protein>
    <submittedName>
        <fullName evidence="3">RICIN domain-containing protein</fullName>
    </submittedName>
</protein>
<dbReference type="CDD" id="cd00161">
    <property type="entry name" value="beta-trefoil_Ricin-like"/>
    <property type="match status" value="1"/>
</dbReference>
<dbReference type="Gene3D" id="2.80.10.50">
    <property type="match status" value="2"/>
</dbReference>
<dbReference type="SMART" id="SM00458">
    <property type="entry name" value="RICIN"/>
    <property type="match status" value="1"/>
</dbReference>
<dbReference type="SUPFAM" id="SSF49785">
    <property type="entry name" value="Galactose-binding domain-like"/>
    <property type="match status" value="1"/>
</dbReference>
<keyword evidence="1" id="KW-0732">Signal</keyword>
<dbReference type="RefSeq" id="WP_313762837.1">
    <property type="nucleotide sequence ID" value="NZ_BAAAVH010000039.1"/>
</dbReference>
<dbReference type="InterPro" id="IPR000772">
    <property type="entry name" value="Ricin_B_lectin"/>
</dbReference>
<accession>A0ABW1ESF8</accession>
<dbReference type="SUPFAM" id="SSF50370">
    <property type="entry name" value="Ricin B-like lectins"/>
    <property type="match status" value="1"/>
</dbReference>
<organism evidence="3 4">
    <name type="scientific">Kitasatospora aburaviensis</name>
    <dbReference type="NCBI Taxonomy" id="67265"/>
    <lineage>
        <taxon>Bacteria</taxon>
        <taxon>Bacillati</taxon>
        <taxon>Actinomycetota</taxon>
        <taxon>Actinomycetes</taxon>
        <taxon>Kitasatosporales</taxon>
        <taxon>Streptomycetaceae</taxon>
        <taxon>Kitasatospora</taxon>
    </lineage>
</organism>
<comment type="caution">
    <text evidence="3">The sequence shown here is derived from an EMBL/GenBank/DDBJ whole genome shotgun (WGS) entry which is preliminary data.</text>
</comment>
<dbReference type="PROSITE" id="PS51175">
    <property type="entry name" value="CBM6"/>
    <property type="match status" value="1"/>
</dbReference>